<sequence length="339" mass="37879">MSATSQLTDFSDLFTDLQNRVRVQTSVTATENQAKRYINIALQDMHLGFGEKFPWAHRTGQLVTQPEYSTGTVTITQGSTALSGASTLWNTNNNFSVTNMRAGGRIVIDGGVEIYEISSVTDDTNAVLTAAFVKSDVSAASYLYFEDEYDLASDFLRPLDLQNFDTNGDIDLIGRTEFRLRYPRSKTTGKPLVATIIDRVPSGGTTPRRRVRLWKPTDIAFLIPYSYITSNLATSSAGVAQANLSADTDEPIVPLHGRHAIVYHALANWYRDKKDDARSLQVKGEYTDIILRLVGDQEIGSSRPRFQPRISPYVRRARKPFRGRRSGRYTTGSSFDEIR</sequence>
<name>A0A0F9NZR8_9ZZZZ</name>
<proteinExistence type="predicted"/>
<dbReference type="AlphaFoldDB" id="A0A0F9NZR8"/>
<comment type="caution">
    <text evidence="1">The sequence shown here is derived from an EMBL/GenBank/DDBJ whole genome shotgun (WGS) entry which is preliminary data.</text>
</comment>
<dbReference type="EMBL" id="LAZR01007206">
    <property type="protein sequence ID" value="KKM86752.1"/>
    <property type="molecule type" value="Genomic_DNA"/>
</dbReference>
<protein>
    <submittedName>
        <fullName evidence="1">Uncharacterized protein</fullName>
    </submittedName>
</protein>
<organism evidence="1">
    <name type="scientific">marine sediment metagenome</name>
    <dbReference type="NCBI Taxonomy" id="412755"/>
    <lineage>
        <taxon>unclassified sequences</taxon>
        <taxon>metagenomes</taxon>
        <taxon>ecological metagenomes</taxon>
    </lineage>
</organism>
<reference evidence="1" key="1">
    <citation type="journal article" date="2015" name="Nature">
        <title>Complex archaea that bridge the gap between prokaryotes and eukaryotes.</title>
        <authorList>
            <person name="Spang A."/>
            <person name="Saw J.H."/>
            <person name="Jorgensen S.L."/>
            <person name="Zaremba-Niedzwiedzka K."/>
            <person name="Martijn J."/>
            <person name="Lind A.E."/>
            <person name="van Eijk R."/>
            <person name="Schleper C."/>
            <person name="Guy L."/>
            <person name="Ettema T.J."/>
        </authorList>
    </citation>
    <scope>NUCLEOTIDE SEQUENCE</scope>
</reference>
<accession>A0A0F9NZR8</accession>
<gene>
    <name evidence="1" type="ORF">LCGC14_1275800</name>
</gene>
<evidence type="ECO:0000313" key="1">
    <source>
        <dbReference type="EMBL" id="KKM86752.1"/>
    </source>
</evidence>